<dbReference type="CDD" id="cd00104">
    <property type="entry name" value="KAZAL_FS"/>
    <property type="match status" value="1"/>
</dbReference>
<dbReference type="SUPFAM" id="SSF100895">
    <property type="entry name" value="Kazal-type serine protease inhibitors"/>
    <property type="match status" value="1"/>
</dbReference>
<dbReference type="EMBL" id="UINC01000916">
    <property type="protein sequence ID" value="SUZ63434.1"/>
    <property type="molecule type" value="Genomic_DNA"/>
</dbReference>
<dbReference type="InterPro" id="IPR002350">
    <property type="entry name" value="Kazal_dom"/>
</dbReference>
<dbReference type="SMART" id="SM00280">
    <property type="entry name" value="KAZAL"/>
    <property type="match status" value="1"/>
</dbReference>
<dbReference type="Gene3D" id="3.30.60.30">
    <property type="match status" value="1"/>
</dbReference>
<reference evidence="2" key="1">
    <citation type="submission" date="2018-05" db="EMBL/GenBank/DDBJ databases">
        <authorList>
            <person name="Lanie J.A."/>
            <person name="Ng W.-L."/>
            <person name="Kazmierczak K.M."/>
            <person name="Andrzejewski T.M."/>
            <person name="Davidsen T.M."/>
            <person name="Wayne K.J."/>
            <person name="Tettelin H."/>
            <person name="Glass J.I."/>
            <person name="Rusch D."/>
            <person name="Podicherti R."/>
            <person name="Tsui H.-C.T."/>
            <person name="Winkler M.E."/>
        </authorList>
    </citation>
    <scope>NUCLEOTIDE SEQUENCE</scope>
</reference>
<evidence type="ECO:0000259" key="1">
    <source>
        <dbReference type="PROSITE" id="PS51465"/>
    </source>
</evidence>
<dbReference type="InterPro" id="IPR036058">
    <property type="entry name" value="Kazal_dom_sf"/>
</dbReference>
<sequence>MNTLYKYFVFIIILFIGCSQNDKDDVCKRQPLDIACTKEYRPVCGCDGLTYSNDCVAESQGIINWTEGECNN</sequence>
<dbReference type="Pfam" id="PF00050">
    <property type="entry name" value="Kazal_1"/>
    <property type="match status" value="1"/>
</dbReference>
<proteinExistence type="predicted"/>
<feature type="domain" description="Kazal-like" evidence="1">
    <location>
        <begin position="21"/>
        <end position="72"/>
    </location>
</feature>
<dbReference type="AlphaFoldDB" id="A0A381P9Z4"/>
<evidence type="ECO:0000313" key="2">
    <source>
        <dbReference type="EMBL" id="SUZ63434.1"/>
    </source>
</evidence>
<gene>
    <name evidence="2" type="ORF">METZ01_LOCUS16288</name>
</gene>
<name>A0A381P9Z4_9ZZZZ</name>
<accession>A0A381P9Z4</accession>
<organism evidence="2">
    <name type="scientific">marine metagenome</name>
    <dbReference type="NCBI Taxonomy" id="408172"/>
    <lineage>
        <taxon>unclassified sequences</taxon>
        <taxon>metagenomes</taxon>
        <taxon>ecological metagenomes</taxon>
    </lineage>
</organism>
<dbReference type="PROSITE" id="PS51465">
    <property type="entry name" value="KAZAL_2"/>
    <property type="match status" value="1"/>
</dbReference>
<dbReference type="PROSITE" id="PS51257">
    <property type="entry name" value="PROKAR_LIPOPROTEIN"/>
    <property type="match status" value="1"/>
</dbReference>
<protein>
    <recommendedName>
        <fullName evidence="1">Kazal-like domain-containing protein</fullName>
    </recommendedName>
</protein>